<evidence type="ECO:0000256" key="5">
    <source>
        <dbReference type="RuleBase" id="RU361267"/>
    </source>
</evidence>
<keyword evidence="6" id="KW-0472">Membrane</keyword>
<keyword evidence="9" id="KW-1185">Reference proteome</keyword>
<dbReference type="STRING" id="543379.A0A232EUJ1"/>
<dbReference type="GO" id="GO:0006654">
    <property type="term" value="P:phosphatidic acid biosynthetic process"/>
    <property type="evidence" value="ECO:0007669"/>
    <property type="project" value="TreeGrafter"/>
</dbReference>
<dbReference type="AlphaFoldDB" id="A0A232EUJ1"/>
<keyword evidence="6" id="KW-0812">Transmembrane</keyword>
<dbReference type="EC" id="2.3.1.51" evidence="5"/>
<dbReference type="CDD" id="cd07989">
    <property type="entry name" value="LPLAT_AGPAT-like"/>
    <property type="match status" value="1"/>
</dbReference>
<dbReference type="OrthoDB" id="202234at2759"/>
<evidence type="ECO:0000256" key="4">
    <source>
        <dbReference type="ARBA" id="ARBA00023315"/>
    </source>
</evidence>
<dbReference type="SMART" id="SM00563">
    <property type="entry name" value="PlsC"/>
    <property type="match status" value="1"/>
</dbReference>
<organism evidence="8 9">
    <name type="scientific">Trichomalopsis sarcophagae</name>
    <dbReference type="NCBI Taxonomy" id="543379"/>
    <lineage>
        <taxon>Eukaryota</taxon>
        <taxon>Metazoa</taxon>
        <taxon>Ecdysozoa</taxon>
        <taxon>Arthropoda</taxon>
        <taxon>Hexapoda</taxon>
        <taxon>Insecta</taxon>
        <taxon>Pterygota</taxon>
        <taxon>Neoptera</taxon>
        <taxon>Endopterygota</taxon>
        <taxon>Hymenoptera</taxon>
        <taxon>Apocrita</taxon>
        <taxon>Proctotrupomorpha</taxon>
        <taxon>Chalcidoidea</taxon>
        <taxon>Pteromalidae</taxon>
        <taxon>Pteromalinae</taxon>
        <taxon>Trichomalopsis</taxon>
    </lineage>
</organism>
<comment type="caution">
    <text evidence="8">The sequence shown here is derived from an EMBL/GenBank/DDBJ whole genome shotgun (WGS) entry which is preliminary data.</text>
</comment>
<dbReference type="GO" id="GO:0005783">
    <property type="term" value="C:endoplasmic reticulum"/>
    <property type="evidence" value="ECO:0007669"/>
    <property type="project" value="TreeGrafter"/>
</dbReference>
<dbReference type="Pfam" id="PF01553">
    <property type="entry name" value="Acyltransferase"/>
    <property type="match status" value="1"/>
</dbReference>
<dbReference type="Proteomes" id="UP000215335">
    <property type="component" value="Unassembled WGS sequence"/>
</dbReference>
<keyword evidence="6" id="KW-1133">Transmembrane helix</keyword>
<evidence type="ECO:0000256" key="3">
    <source>
        <dbReference type="ARBA" id="ARBA00022679"/>
    </source>
</evidence>
<dbReference type="PANTHER" id="PTHR10434:SF11">
    <property type="entry name" value="1-ACYL-SN-GLYCEROL-3-PHOSPHATE ACYLTRANSFERASE"/>
    <property type="match status" value="1"/>
</dbReference>
<evidence type="ECO:0000256" key="1">
    <source>
        <dbReference type="ARBA" id="ARBA00004728"/>
    </source>
</evidence>
<evidence type="ECO:0000313" key="9">
    <source>
        <dbReference type="Proteomes" id="UP000215335"/>
    </source>
</evidence>
<keyword evidence="5" id="KW-1208">Phospholipid metabolism</keyword>
<protein>
    <recommendedName>
        <fullName evidence="5">1-acyl-sn-glycerol-3-phosphate acyltransferase</fullName>
        <ecNumber evidence="5">2.3.1.51</ecNumber>
    </recommendedName>
</protein>
<accession>A0A232EUJ1</accession>
<dbReference type="InterPro" id="IPR002123">
    <property type="entry name" value="Plipid/glycerol_acylTrfase"/>
</dbReference>
<proteinExistence type="inferred from homology"/>
<gene>
    <name evidence="8" type="ORF">TSAR_014706</name>
</gene>
<keyword evidence="3 5" id="KW-0808">Transferase</keyword>
<dbReference type="EMBL" id="NNAY01002135">
    <property type="protein sequence ID" value="OXU21976.1"/>
    <property type="molecule type" value="Genomic_DNA"/>
</dbReference>
<dbReference type="GO" id="GO:0003841">
    <property type="term" value="F:1-acylglycerol-3-phosphate O-acyltransferase activity"/>
    <property type="evidence" value="ECO:0007669"/>
    <property type="project" value="UniProtKB-UniRule"/>
</dbReference>
<feature type="transmembrane region" description="Helical" evidence="6">
    <location>
        <begin position="34"/>
        <end position="53"/>
    </location>
</feature>
<dbReference type="SUPFAM" id="SSF69593">
    <property type="entry name" value="Glycerol-3-phosphate (1)-acyltransferase"/>
    <property type="match status" value="1"/>
</dbReference>
<name>A0A232EUJ1_9HYME</name>
<keyword evidence="4 5" id="KW-0012">Acyltransferase</keyword>
<feature type="transmembrane region" description="Helical" evidence="6">
    <location>
        <begin position="126"/>
        <end position="144"/>
    </location>
</feature>
<evidence type="ECO:0000313" key="8">
    <source>
        <dbReference type="EMBL" id="OXU21976.1"/>
    </source>
</evidence>
<evidence type="ECO:0000256" key="2">
    <source>
        <dbReference type="ARBA" id="ARBA00008655"/>
    </source>
</evidence>
<comment type="pathway">
    <text evidence="1">Phospholipid metabolism; CDP-diacylglycerol biosynthesis; CDP-diacylglycerol from sn-glycerol 3-phosphate: step 2/3.</text>
</comment>
<evidence type="ECO:0000256" key="6">
    <source>
        <dbReference type="SAM" id="Phobius"/>
    </source>
</evidence>
<keyword evidence="5" id="KW-0594">Phospholipid biosynthesis</keyword>
<sequence length="276" mass="31284">MLEMSCSSIGVALFFLAVMICAISEVARYHTKHFVFVVISAIWATWPIPLMFFRVRDWRNALIPAWGARQAAKVIGINYQVRGKENIVKDSGAVVLINHQSNLDLCVLAELWPILQRCTVISKKQVLYFGTFGLASWLWGTIFIDRVKKEEAQSTVNSTAEIIKRRKAKVLMYPEGKRHTGSSLLPFKKGGFHVAIDSQTPIQPVVVSRYYFINDKLKKFDSGTSYITILPPIPTKGLTKADLPQLIEQTYQVMNKVYQESTQEALESHMESLKLD</sequence>
<keyword evidence="5" id="KW-0443">Lipid metabolism</keyword>
<dbReference type="PANTHER" id="PTHR10434">
    <property type="entry name" value="1-ACYL-SN-GLYCEROL-3-PHOSPHATE ACYLTRANSFERASE"/>
    <property type="match status" value="1"/>
</dbReference>
<dbReference type="NCBIfam" id="TIGR00530">
    <property type="entry name" value="AGP_acyltrn"/>
    <property type="match status" value="1"/>
</dbReference>
<comment type="similarity">
    <text evidence="2 5">Belongs to the 1-acyl-sn-glycerol-3-phosphate acyltransferase family.</text>
</comment>
<keyword evidence="5" id="KW-0444">Lipid biosynthesis</keyword>
<dbReference type="InterPro" id="IPR004552">
    <property type="entry name" value="AGP_acyltrans"/>
</dbReference>
<feature type="domain" description="Phospholipid/glycerol acyltransferase" evidence="7">
    <location>
        <begin position="93"/>
        <end position="210"/>
    </location>
</feature>
<reference evidence="8 9" key="1">
    <citation type="journal article" date="2017" name="Curr. Biol.">
        <title>The Evolution of Venom by Co-option of Single-Copy Genes.</title>
        <authorList>
            <person name="Martinson E.O."/>
            <person name="Mrinalini"/>
            <person name="Kelkar Y.D."/>
            <person name="Chang C.H."/>
            <person name="Werren J.H."/>
        </authorList>
    </citation>
    <scope>NUCLEOTIDE SEQUENCE [LARGE SCALE GENOMIC DNA]</scope>
    <source>
        <strain evidence="8 9">Alberta</strain>
        <tissue evidence="8">Whole body</tissue>
    </source>
</reference>
<evidence type="ECO:0000259" key="7">
    <source>
        <dbReference type="SMART" id="SM00563"/>
    </source>
</evidence>
<comment type="domain">
    <text evidence="5">The HXXXXD motif is essential for acyltransferase activity and may constitute the binding site for the phosphate moiety of the glycerol-3-phosphate.</text>
</comment>
<dbReference type="GO" id="GO:0016020">
    <property type="term" value="C:membrane"/>
    <property type="evidence" value="ECO:0007669"/>
    <property type="project" value="InterPro"/>
</dbReference>
<comment type="catalytic activity">
    <reaction evidence="5">
        <text>a 1-acyl-sn-glycero-3-phosphate + an acyl-CoA = a 1,2-diacyl-sn-glycero-3-phosphate + CoA</text>
        <dbReference type="Rhea" id="RHEA:19709"/>
        <dbReference type="ChEBI" id="CHEBI:57287"/>
        <dbReference type="ChEBI" id="CHEBI:57970"/>
        <dbReference type="ChEBI" id="CHEBI:58342"/>
        <dbReference type="ChEBI" id="CHEBI:58608"/>
        <dbReference type="EC" id="2.3.1.51"/>
    </reaction>
</comment>